<keyword evidence="5" id="KW-0489">Methyltransferase</keyword>
<evidence type="ECO:0000256" key="1">
    <source>
        <dbReference type="ARBA" id="ARBA00004141"/>
    </source>
</evidence>
<dbReference type="EC" id="2.1.1.100" evidence="5"/>
<feature type="transmembrane region" description="Helical" evidence="5">
    <location>
        <begin position="63"/>
        <end position="83"/>
    </location>
</feature>
<dbReference type="GO" id="GO:0032259">
    <property type="term" value="P:methylation"/>
    <property type="evidence" value="ECO:0007669"/>
    <property type="project" value="UniProtKB-KW"/>
</dbReference>
<keyword evidence="5" id="KW-0808">Transferase</keyword>
<evidence type="ECO:0000256" key="5">
    <source>
        <dbReference type="RuleBase" id="RU362022"/>
    </source>
</evidence>
<evidence type="ECO:0000313" key="7">
    <source>
        <dbReference type="EMBL" id="KAF9821430.1"/>
    </source>
</evidence>
<dbReference type="OMA" id="WALALCE"/>
<reference evidence="7" key="1">
    <citation type="submission" date="2020-11" db="EMBL/GenBank/DDBJ databases">
        <authorList>
            <person name="Koelle M."/>
            <person name="Horta M.A.C."/>
            <person name="Nowrousian M."/>
            <person name="Ohm R.A."/>
            <person name="Benz P."/>
            <person name="Pilgard A."/>
        </authorList>
    </citation>
    <scope>NUCLEOTIDE SEQUENCE</scope>
    <source>
        <strain evidence="7">FPRL280</strain>
    </source>
</reference>
<keyword evidence="4 5" id="KW-0472">Membrane</keyword>
<gene>
    <name evidence="7" type="ORF">IEO21_00676</name>
</gene>
<dbReference type="Gene3D" id="1.20.120.1630">
    <property type="match status" value="1"/>
</dbReference>
<feature type="chain" id="PRO_5034318951" description="Protein-S-isoprenylcysteine O-methyltransferase" evidence="6">
    <location>
        <begin position="20"/>
        <end position="247"/>
    </location>
</feature>
<comment type="subcellular location">
    <subcellularLocation>
        <location evidence="5">Endoplasmic reticulum membrane</location>
        <topology evidence="5">Multi-pass membrane protein</topology>
    </subcellularLocation>
    <subcellularLocation>
        <location evidence="1">Membrane</location>
        <topology evidence="1">Multi-pass membrane protein</topology>
    </subcellularLocation>
</comment>
<evidence type="ECO:0000256" key="4">
    <source>
        <dbReference type="ARBA" id="ARBA00023136"/>
    </source>
</evidence>
<dbReference type="Proteomes" id="UP000639403">
    <property type="component" value="Unassembled WGS sequence"/>
</dbReference>
<organism evidence="7 8">
    <name type="scientific">Rhodonia placenta</name>
    <dbReference type="NCBI Taxonomy" id="104341"/>
    <lineage>
        <taxon>Eukaryota</taxon>
        <taxon>Fungi</taxon>
        <taxon>Dikarya</taxon>
        <taxon>Basidiomycota</taxon>
        <taxon>Agaricomycotina</taxon>
        <taxon>Agaricomycetes</taxon>
        <taxon>Polyporales</taxon>
        <taxon>Adustoporiaceae</taxon>
        <taxon>Rhodonia</taxon>
    </lineage>
</organism>
<evidence type="ECO:0000256" key="2">
    <source>
        <dbReference type="ARBA" id="ARBA00022692"/>
    </source>
</evidence>
<evidence type="ECO:0000256" key="3">
    <source>
        <dbReference type="ARBA" id="ARBA00022989"/>
    </source>
</evidence>
<comment type="caution">
    <text evidence="7">The sequence shown here is derived from an EMBL/GenBank/DDBJ whole genome shotgun (WGS) entry which is preliminary data.</text>
</comment>
<feature type="signal peptide" evidence="6">
    <location>
        <begin position="1"/>
        <end position="19"/>
    </location>
</feature>
<dbReference type="AlphaFoldDB" id="A0A8H7PBH9"/>
<comment type="similarity">
    <text evidence="5">Belongs to the class VI-like SAM-binding methyltransferase superfamily. Isoprenylcysteine carboxyl methyltransferase family.</text>
</comment>
<accession>A0A8H7PBH9</accession>
<dbReference type="Pfam" id="PF04140">
    <property type="entry name" value="ICMT"/>
    <property type="match status" value="1"/>
</dbReference>
<keyword evidence="2 5" id="KW-0812">Transmembrane</keyword>
<comment type="catalytic activity">
    <reaction evidence="5">
        <text>[protein]-C-terminal S-[(2E,6E)-farnesyl]-L-cysteine + S-adenosyl-L-methionine = [protein]-C-terminal S-[(2E,6E)-farnesyl]-L-cysteine methyl ester + S-adenosyl-L-homocysteine</text>
        <dbReference type="Rhea" id="RHEA:21672"/>
        <dbReference type="Rhea" id="RHEA-COMP:12125"/>
        <dbReference type="Rhea" id="RHEA-COMP:12126"/>
        <dbReference type="ChEBI" id="CHEBI:57856"/>
        <dbReference type="ChEBI" id="CHEBI:59789"/>
        <dbReference type="ChEBI" id="CHEBI:90510"/>
        <dbReference type="ChEBI" id="CHEBI:90511"/>
        <dbReference type="EC" id="2.1.1.100"/>
    </reaction>
</comment>
<dbReference type="PANTHER" id="PTHR12714:SF9">
    <property type="entry name" value="PROTEIN-S-ISOPRENYLCYSTEINE O-METHYLTRANSFERASE"/>
    <property type="match status" value="1"/>
</dbReference>
<proteinExistence type="inferred from homology"/>
<evidence type="ECO:0000313" key="8">
    <source>
        <dbReference type="Proteomes" id="UP000639403"/>
    </source>
</evidence>
<protein>
    <recommendedName>
        <fullName evidence="5">Protein-S-isoprenylcysteine O-methyltransferase</fullName>
        <ecNumber evidence="5">2.1.1.100</ecNumber>
    </recommendedName>
</protein>
<keyword evidence="6" id="KW-0732">Signal</keyword>
<dbReference type="GO" id="GO:0005789">
    <property type="term" value="C:endoplasmic reticulum membrane"/>
    <property type="evidence" value="ECO:0007669"/>
    <property type="project" value="UniProtKB-SubCell"/>
</dbReference>
<dbReference type="InterPro" id="IPR007269">
    <property type="entry name" value="ICMT_MeTrfase"/>
</dbReference>
<dbReference type="PANTHER" id="PTHR12714">
    <property type="entry name" value="PROTEIN-S ISOPRENYLCYSTEINE O-METHYLTRANSFERASE"/>
    <property type="match status" value="1"/>
</dbReference>
<keyword evidence="3 5" id="KW-1133">Transmembrane helix</keyword>
<sequence length="247" mass="27224">MSDTIPFGLGHFSVRIALALSGAALTHIALTPPTPPAQQSAVNKFGQPDVGTRIGRKYSVLMLPLYWILTVCEVTAILASHYPSTTSTRLLAILAPHSATSALNIRITHIVIVGWALTCLGSLLRLLCFRTLGRFFTFELSLQEGHKLVTWGPYAVVRHPSYTGTLMVASGNLLYAFGAGSWWKECGLAFTSVGELIALLRLISFLSFFVSVPVRIAKEDRIFRKEFGAEWDAWARKTPNKLIPFVY</sequence>
<dbReference type="EMBL" id="JADOXO010000004">
    <property type="protein sequence ID" value="KAF9821430.1"/>
    <property type="molecule type" value="Genomic_DNA"/>
</dbReference>
<feature type="transmembrane region" description="Helical" evidence="5">
    <location>
        <begin position="166"/>
        <end position="184"/>
    </location>
</feature>
<keyword evidence="5" id="KW-0949">S-adenosyl-L-methionine</keyword>
<feature type="transmembrane region" description="Helical" evidence="5">
    <location>
        <begin position="103"/>
        <end position="127"/>
    </location>
</feature>
<feature type="transmembrane region" description="Helical" evidence="5">
    <location>
        <begin position="196"/>
        <end position="217"/>
    </location>
</feature>
<keyword evidence="5" id="KW-0256">Endoplasmic reticulum</keyword>
<evidence type="ECO:0000256" key="6">
    <source>
        <dbReference type="SAM" id="SignalP"/>
    </source>
</evidence>
<dbReference type="GO" id="GO:0004671">
    <property type="term" value="F:protein C-terminal S-isoprenylcysteine carboxyl O-methyltransferase activity"/>
    <property type="evidence" value="ECO:0007669"/>
    <property type="project" value="UniProtKB-EC"/>
</dbReference>
<name>A0A8H7PBH9_9APHY</name>
<reference evidence="7" key="2">
    <citation type="journal article" name="Front. Microbiol.">
        <title>Degradative Capacity of Two Strains of Rhodonia placenta: From Phenotype to Genotype.</title>
        <authorList>
            <person name="Kolle M."/>
            <person name="Horta M.A.C."/>
            <person name="Nowrousian M."/>
            <person name="Ohm R.A."/>
            <person name="Benz J.P."/>
            <person name="Pilgard A."/>
        </authorList>
    </citation>
    <scope>NUCLEOTIDE SEQUENCE</scope>
    <source>
        <strain evidence="7">FPRL280</strain>
    </source>
</reference>